<evidence type="ECO:0000256" key="1">
    <source>
        <dbReference type="ARBA" id="ARBA00006640"/>
    </source>
</evidence>
<evidence type="ECO:0000256" key="7">
    <source>
        <dbReference type="SAM" id="MobiDB-lite"/>
    </source>
</evidence>
<dbReference type="GO" id="GO:0003735">
    <property type="term" value="F:structural constituent of ribosome"/>
    <property type="evidence" value="ECO:0007669"/>
    <property type="project" value="InterPro"/>
</dbReference>
<dbReference type="PRINTS" id="PR00976">
    <property type="entry name" value="RIBOSOMALS21"/>
</dbReference>
<dbReference type="STRING" id="1498499.EP47_07670"/>
<protein>
    <recommendedName>
        <fullName evidence="4 5">Small ribosomal subunit protein bS21</fullName>
    </recommendedName>
</protein>
<organism evidence="8 9">
    <name type="scientific">Legionella norrlandica</name>
    <dbReference type="NCBI Taxonomy" id="1498499"/>
    <lineage>
        <taxon>Bacteria</taxon>
        <taxon>Pseudomonadati</taxon>
        <taxon>Pseudomonadota</taxon>
        <taxon>Gammaproteobacteria</taxon>
        <taxon>Legionellales</taxon>
        <taxon>Legionellaceae</taxon>
        <taxon>Legionella</taxon>
    </lineage>
</organism>
<evidence type="ECO:0000313" key="8">
    <source>
        <dbReference type="EMBL" id="KGP63129.1"/>
    </source>
</evidence>
<dbReference type="EMBL" id="JNCF01000025">
    <property type="protein sequence ID" value="KGP63129.1"/>
    <property type="molecule type" value="Genomic_DNA"/>
</dbReference>
<dbReference type="PROSITE" id="PS01181">
    <property type="entry name" value="RIBOSOMAL_S21"/>
    <property type="match status" value="1"/>
</dbReference>
<dbReference type="Pfam" id="PF01165">
    <property type="entry name" value="Ribosomal_S21"/>
    <property type="match status" value="1"/>
</dbReference>
<reference evidence="8 9" key="1">
    <citation type="submission" date="2014-05" db="EMBL/GenBank/DDBJ databases">
        <authorList>
            <person name="Rizzardi K."/>
            <person name="Winiecka-Krusnell J."/>
            <person name="Ramliden M."/>
            <person name="Alm E."/>
            <person name="Andersson S."/>
            <person name="Byfors S."/>
        </authorList>
    </citation>
    <scope>NUCLEOTIDE SEQUENCE [LARGE SCALE GENOMIC DNA]</scope>
    <source>
        <strain evidence="8 9">LEGN</strain>
    </source>
</reference>
<dbReference type="GO" id="GO:1990904">
    <property type="term" value="C:ribonucleoprotein complex"/>
    <property type="evidence" value="ECO:0007669"/>
    <property type="project" value="UniProtKB-KW"/>
</dbReference>
<comment type="similarity">
    <text evidence="1 5 6">Belongs to the bacterial ribosomal protein bS21 family.</text>
</comment>
<dbReference type="GO" id="GO:0006412">
    <property type="term" value="P:translation"/>
    <property type="evidence" value="ECO:0007669"/>
    <property type="project" value="UniProtKB-UniRule"/>
</dbReference>
<dbReference type="PANTHER" id="PTHR21109">
    <property type="entry name" value="MITOCHONDRIAL 28S RIBOSOMAL PROTEIN S21"/>
    <property type="match status" value="1"/>
</dbReference>
<name>A0A0A2SUJ8_9GAMM</name>
<dbReference type="InterPro" id="IPR018278">
    <property type="entry name" value="Ribosomal_bS21_CS"/>
</dbReference>
<evidence type="ECO:0000256" key="2">
    <source>
        <dbReference type="ARBA" id="ARBA00022980"/>
    </source>
</evidence>
<evidence type="ECO:0000256" key="4">
    <source>
        <dbReference type="ARBA" id="ARBA00035135"/>
    </source>
</evidence>
<dbReference type="Gene3D" id="1.20.5.1150">
    <property type="entry name" value="Ribosomal protein S8"/>
    <property type="match status" value="1"/>
</dbReference>
<dbReference type="PANTHER" id="PTHR21109:SF22">
    <property type="entry name" value="SMALL RIBOSOMAL SUBUNIT PROTEIN BS21"/>
    <property type="match status" value="1"/>
</dbReference>
<evidence type="ECO:0000256" key="3">
    <source>
        <dbReference type="ARBA" id="ARBA00023274"/>
    </source>
</evidence>
<dbReference type="GO" id="GO:0005840">
    <property type="term" value="C:ribosome"/>
    <property type="evidence" value="ECO:0007669"/>
    <property type="project" value="UniProtKB-KW"/>
</dbReference>
<keyword evidence="2 5" id="KW-0689">Ribosomal protein</keyword>
<dbReference type="Proteomes" id="UP000054422">
    <property type="component" value="Unassembled WGS sequence"/>
</dbReference>
<evidence type="ECO:0000256" key="5">
    <source>
        <dbReference type="HAMAP-Rule" id="MF_00358"/>
    </source>
</evidence>
<proteinExistence type="inferred from homology"/>
<dbReference type="HAMAP" id="MF_00358">
    <property type="entry name" value="Ribosomal_bS21"/>
    <property type="match status" value="1"/>
</dbReference>
<dbReference type="OrthoDB" id="9799244at2"/>
<accession>A0A0A2SUJ8</accession>
<evidence type="ECO:0000313" key="9">
    <source>
        <dbReference type="Proteomes" id="UP000054422"/>
    </source>
</evidence>
<keyword evidence="3 5" id="KW-0687">Ribonucleoprotein</keyword>
<dbReference type="RefSeq" id="WP_035889813.1">
    <property type="nucleotide sequence ID" value="NZ_JNCF01000025.1"/>
</dbReference>
<dbReference type="InterPro" id="IPR038380">
    <property type="entry name" value="Ribosomal_bS21_sf"/>
</dbReference>
<evidence type="ECO:0000256" key="6">
    <source>
        <dbReference type="RuleBase" id="RU000667"/>
    </source>
</evidence>
<dbReference type="AlphaFoldDB" id="A0A0A2SUJ8"/>
<feature type="region of interest" description="Disordered" evidence="7">
    <location>
        <begin position="47"/>
        <end position="79"/>
    </location>
</feature>
<dbReference type="InterPro" id="IPR001911">
    <property type="entry name" value="Ribosomal_bS21"/>
</dbReference>
<dbReference type="NCBIfam" id="TIGR00030">
    <property type="entry name" value="S21p"/>
    <property type="match status" value="1"/>
</dbReference>
<gene>
    <name evidence="5" type="primary">rpsU</name>
    <name evidence="8" type="ORF">EP47_07670</name>
</gene>
<sequence length="79" mass="9364">MPTVRVKEGENPEYALRRFKRSCEKAGILTELRRREFYEKPTAERKRKQAAAVKRHLKKISRDVVSRRGVGHRRKKSSD</sequence>
<feature type="compositionally biased region" description="Basic residues" evidence="7">
    <location>
        <begin position="69"/>
        <end position="79"/>
    </location>
</feature>
<feature type="compositionally biased region" description="Basic residues" evidence="7">
    <location>
        <begin position="47"/>
        <end position="59"/>
    </location>
</feature>
<comment type="caution">
    <text evidence="8">The sequence shown here is derived from an EMBL/GenBank/DDBJ whole genome shotgun (WGS) entry which is preliminary data.</text>
</comment>
<keyword evidence="9" id="KW-1185">Reference proteome</keyword>